<dbReference type="EMBL" id="REGN01002707">
    <property type="protein sequence ID" value="RNA26607.1"/>
    <property type="molecule type" value="Genomic_DNA"/>
</dbReference>
<name>A0A3M7RTH1_BRAPC</name>
<dbReference type="AlphaFoldDB" id="A0A3M7RTH1"/>
<organism evidence="1 2">
    <name type="scientific">Brachionus plicatilis</name>
    <name type="common">Marine rotifer</name>
    <name type="synonym">Brachionus muelleri</name>
    <dbReference type="NCBI Taxonomy" id="10195"/>
    <lineage>
        <taxon>Eukaryota</taxon>
        <taxon>Metazoa</taxon>
        <taxon>Spiralia</taxon>
        <taxon>Gnathifera</taxon>
        <taxon>Rotifera</taxon>
        <taxon>Eurotatoria</taxon>
        <taxon>Monogononta</taxon>
        <taxon>Pseudotrocha</taxon>
        <taxon>Ploima</taxon>
        <taxon>Brachionidae</taxon>
        <taxon>Brachionus</taxon>
    </lineage>
</organism>
<dbReference type="OrthoDB" id="10390637at2759"/>
<reference evidence="1 2" key="1">
    <citation type="journal article" date="2018" name="Sci. Rep.">
        <title>Genomic signatures of local adaptation to the degree of environmental predictability in rotifers.</title>
        <authorList>
            <person name="Franch-Gras L."/>
            <person name="Hahn C."/>
            <person name="Garcia-Roger E.M."/>
            <person name="Carmona M.J."/>
            <person name="Serra M."/>
            <person name="Gomez A."/>
        </authorList>
    </citation>
    <scope>NUCLEOTIDE SEQUENCE [LARGE SCALE GENOMIC DNA]</scope>
    <source>
        <strain evidence="1">HYR1</strain>
    </source>
</reference>
<accession>A0A3M7RTH1</accession>
<sequence length="72" mass="8159">MQGLGLLQVSVDPKVIPLYSRFRVKLWDGWTVVPAIALDVGPTKRLIDIYVDKINEAIHYGIKKVQVQIVEN</sequence>
<protein>
    <submittedName>
        <fullName evidence="1">Uncharacterized protein</fullName>
    </submittedName>
</protein>
<comment type="caution">
    <text evidence="1">The sequence shown here is derived from an EMBL/GenBank/DDBJ whole genome shotgun (WGS) entry which is preliminary data.</text>
</comment>
<dbReference type="Proteomes" id="UP000276133">
    <property type="component" value="Unassembled WGS sequence"/>
</dbReference>
<proteinExistence type="predicted"/>
<gene>
    <name evidence="1" type="ORF">BpHYR1_041147</name>
</gene>
<evidence type="ECO:0000313" key="2">
    <source>
        <dbReference type="Proteomes" id="UP000276133"/>
    </source>
</evidence>
<keyword evidence="2" id="KW-1185">Reference proteome</keyword>
<evidence type="ECO:0000313" key="1">
    <source>
        <dbReference type="EMBL" id="RNA26607.1"/>
    </source>
</evidence>